<evidence type="ECO:0000313" key="1">
    <source>
        <dbReference type="EMBL" id="AHY46933.1"/>
    </source>
</evidence>
<dbReference type="KEGG" id="rrd:RradSPS_1650"/>
<dbReference type="HOGENOM" id="CLU_168800_0_0_11"/>
<gene>
    <name evidence="1" type="ORF">RradSPS_1650</name>
    <name evidence="2" type="ORF">SIL72_09905</name>
</gene>
<keyword evidence="3" id="KW-1185">Reference proteome</keyword>
<dbReference type="EMBL" id="JAWXXX010000001">
    <property type="protein sequence ID" value="MDX5894338.1"/>
    <property type="molecule type" value="Genomic_DNA"/>
</dbReference>
<proteinExistence type="predicted"/>
<sequence>MKLEYDAILTCSRCGVEGPHELLYLTGHLAASRCQNCGENLIYSEHLYEDYVRDVAERTGHLPEKLASDAFRRPLSLALWPLKAAGKPLLLAREVVTLSRFQRFGRGRRA</sequence>
<reference evidence="2" key="2">
    <citation type="submission" date="2023-11" db="EMBL/GenBank/DDBJ databases">
        <title>MicrobeMod: A computational toolkit for identifying prokaryotic methylation and restriction-modification with nanopore sequencing.</title>
        <authorList>
            <person name="Crits-Christoph A."/>
            <person name="Kang S.C."/>
            <person name="Lee H."/>
            <person name="Ostrov N."/>
        </authorList>
    </citation>
    <scope>NUCLEOTIDE SEQUENCE</scope>
    <source>
        <strain evidence="2">ATCC 51242</strain>
    </source>
</reference>
<dbReference type="EMBL" id="CP007514">
    <property type="protein sequence ID" value="AHY46933.1"/>
    <property type="molecule type" value="Genomic_DNA"/>
</dbReference>
<dbReference type="OrthoDB" id="161128at2"/>
<dbReference type="STRING" id="42256.RradSPS_1650"/>
<dbReference type="RefSeq" id="WP_038681899.1">
    <property type="nucleotide sequence ID" value="NZ_CP007514.1"/>
</dbReference>
<name>A0A023X3J8_RUBRA</name>
<dbReference type="AlphaFoldDB" id="A0A023X3J8"/>
<organism evidence="1 3">
    <name type="scientific">Rubrobacter radiotolerans</name>
    <name type="common">Arthrobacter radiotolerans</name>
    <dbReference type="NCBI Taxonomy" id="42256"/>
    <lineage>
        <taxon>Bacteria</taxon>
        <taxon>Bacillati</taxon>
        <taxon>Actinomycetota</taxon>
        <taxon>Rubrobacteria</taxon>
        <taxon>Rubrobacterales</taxon>
        <taxon>Rubrobacteraceae</taxon>
        <taxon>Rubrobacter</taxon>
    </lineage>
</organism>
<dbReference type="Proteomes" id="UP000025229">
    <property type="component" value="Chromosome"/>
</dbReference>
<reference evidence="1 3" key="1">
    <citation type="submission" date="2014-03" db="EMBL/GenBank/DDBJ databases">
        <title>Complete genome sequence of the Radio-Resistant Rubrobacter radiotolerans RSPS-4.</title>
        <authorList>
            <person name="Egas C.C."/>
            <person name="Barroso C.C."/>
            <person name="Froufe H.J.C."/>
            <person name="Pacheco J.J."/>
            <person name="Albuquerque L.L."/>
            <person name="da Costa M.M.S."/>
        </authorList>
    </citation>
    <scope>NUCLEOTIDE SEQUENCE [LARGE SCALE GENOMIC DNA]</scope>
    <source>
        <strain evidence="1 3">RSPS-4</strain>
    </source>
</reference>
<accession>A0A023X3J8</accession>
<evidence type="ECO:0000313" key="3">
    <source>
        <dbReference type="Proteomes" id="UP000025229"/>
    </source>
</evidence>
<dbReference type="Proteomes" id="UP001281130">
    <property type="component" value="Unassembled WGS sequence"/>
</dbReference>
<evidence type="ECO:0000313" key="2">
    <source>
        <dbReference type="EMBL" id="MDX5894338.1"/>
    </source>
</evidence>
<protein>
    <submittedName>
        <fullName evidence="1">Uncharacterized protein</fullName>
    </submittedName>
</protein>